<protein>
    <submittedName>
        <fullName evidence="8">Transporter substrate-binding domain-containing protein</fullName>
    </submittedName>
</protein>
<dbReference type="InterPro" id="IPR001638">
    <property type="entry name" value="Solute-binding_3/MltF_N"/>
</dbReference>
<dbReference type="PANTHER" id="PTHR35936">
    <property type="entry name" value="MEMBRANE-BOUND LYTIC MUREIN TRANSGLYCOSYLASE F"/>
    <property type="match status" value="1"/>
</dbReference>
<evidence type="ECO:0000313" key="7">
    <source>
        <dbReference type="EMBL" id="APT60013.1"/>
    </source>
</evidence>
<reference evidence="7 9" key="1">
    <citation type="submission" date="2016-05" db="EMBL/GenBank/DDBJ databases">
        <title>Complete Genome and Methylome Analysis of Psychrotrophic Bacterial Isolates from Antarctic Lake Untersee.</title>
        <authorList>
            <person name="Fomenkov A."/>
            <person name="Akimov V.N."/>
            <person name="Vasilyeva L.V."/>
            <person name="Andersen D."/>
            <person name="Vincze T."/>
            <person name="Roberts R.J."/>
        </authorList>
    </citation>
    <scope>NUCLEOTIDE SEQUENCE [LARGE SCALE GENOMIC DNA]</scope>
    <source>
        <strain evidence="7 9">U14-5</strain>
    </source>
</reference>
<dbReference type="PANTHER" id="PTHR35936:SF17">
    <property type="entry name" value="ARGININE-BINDING EXTRACELLULAR PROTEIN ARTP"/>
    <property type="match status" value="1"/>
</dbReference>
<dbReference type="Proteomes" id="UP000185494">
    <property type="component" value="Chromosome 2"/>
</dbReference>
<evidence type="ECO:0000313" key="9">
    <source>
        <dbReference type="Proteomes" id="UP000185494"/>
    </source>
</evidence>
<name>A0A1L7AMK0_9PROT</name>
<evidence type="ECO:0000256" key="4">
    <source>
        <dbReference type="RuleBase" id="RU003744"/>
    </source>
</evidence>
<dbReference type="PROSITE" id="PS01039">
    <property type="entry name" value="SBP_BACTERIAL_3"/>
    <property type="match status" value="1"/>
</dbReference>
<evidence type="ECO:0000256" key="2">
    <source>
        <dbReference type="ARBA" id="ARBA00010333"/>
    </source>
</evidence>
<sequence length="274" mass="29718">MTLHLNRRHLLGAFALTATGLMAASPAFALTPDDIKKRGSLRIGVLSELPPWGFLDAGGQPAGYDVDVGKLIGKKLGVPVEFVGMTVAARIAQVMTGKVDMLLATMGMYPDRAKVVQFTKPYAGLKIILLAKKDQKIEKIDDASGLRIGVTRGSAQDTAISAALKNADIRRFDDDSAAIQALITGQVDAIGANTTYMININKIFPNNNFEQKLVFNEQWMGIAVKPGQKELVDWLNAFIDEVKANGELEKISQHWIGQKLPVFPTQIEGVPFSA</sequence>
<evidence type="ECO:0000259" key="6">
    <source>
        <dbReference type="SMART" id="SM00062"/>
    </source>
</evidence>
<dbReference type="InterPro" id="IPR006311">
    <property type="entry name" value="TAT_signal"/>
</dbReference>
<keyword evidence="3 5" id="KW-0732">Signal</keyword>
<dbReference type="SMART" id="SM00062">
    <property type="entry name" value="PBPb"/>
    <property type="match status" value="1"/>
</dbReference>
<evidence type="ECO:0000256" key="3">
    <source>
        <dbReference type="ARBA" id="ARBA00022729"/>
    </source>
</evidence>
<gene>
    <name evidence="7" type="ORF">RGI145_22265</name>
    <name evidence="8" type="ORF">RQ831_20030</name>
</gene>
<dbReference type="EMBL" id="CP015584">
    <property type="protein sequence ID" value="APT60013.1"/>
    <property type="molecule type" value="Genomic_DNA"/>
</dbReference>
<dbReference type="InterPro" id="IPR018313">
    <property type="entry name" value="SBP_3_CS"/>
</dbReference>
<dbReference type="STRING" id="257708.RGI145_22265"/>
<evidence type="ECO:0000256" key="5">
    <source>
        <dbReference type="SAM" id="SignalP"/>
    </source>
</evidence>
<dbReference type="EMBL" id="JAVVDO010000051">
    <property type="protein sequence ID" value="MDT8333344.1"/>
    <property type="molecule type" value="Genomic_DNA"/>
</dbReference>
<dbReference type="Pfam" id="PF00497">
    <property type="entry name" value="SBP_bac_3"/>
    <property type="match status" value="1"/>
</dbReference>
<feature type="signal peptide" evidence="5">
    <location>
        <begin position="1"/>
        <end position="29"/>
    </location>
</feature>
<evidence type="ECO:0000256" key="1">
    <source>
        <dbReference type="ARBA" id="ARBA00004196"/>
    </source>
</evidence>
<reference evidence="8 10" key="2">
    <citation type="journal article" date="2019" name="Microb. Pathog.">
        <title>Comparison of VITEK 2, MALDI-TOF MS, 16S rRNA gene sequencing, and whole-genome sequencing for identification of Roseomonas mucosa.</title>
        <authorList>
            <person name="Rudolph W.W."/>
            <person name="Gunzer F."/>
            <person name="Trauth M."/>
            <person name="Bunk B."/>
            <person name="Bigge R."/>
            <person name="Schrottner P."/>
        </authorList>
    </citation>
    <scope>NUCLEOTIDE SEQUENCE [LARGE SCALE GENOMIC DNA]</scope>
    <source>
        <strain evidence="8 10">DSM 103800</strain>
    </source>
</reference>
<dbReference type="AlphaFoldDB" id="A0A1L7AMK0"/>
<accession>A0A1L7AMK0</accession>
<evidence type="ECO:0000313" key="8">
    <source>
        <dbReference type="EMBL" id="MDT8333344.1"/>
    </source>
</evidence>
<dbReference type="KEGG" id="rgi:RGI145_22265"/>
<reference evidence="8" key="3">
    <citation type="submission" date="2023-09" db="EMBL/GenBank/DDBJ databases">
        <authorList>
            <person name="Schober I."/>
            <person name="Bunk B."/>
        </authorList>
    </citation>
    <scope>NUCLEOTIDE SEQUENCE</scope>
    <source>
        <strain evidence="8">DSM 103800</strain>
    </source>
</reference>
<keyword evidence="10" id="KW-1185">Reference proteome</keyword>
<dbReference type="PROSITE" id="PS51318">
    <property type="entry name" value="TAT"/>
    <property type="match status" value="1"/>
</dbReference>
<feature type="chain" id="PRO_5012092082" evidence="5">
    <location>
        <begin position="30"/>
        <end position="274"/>
    </location>
</feature>
<dbReference type="RefSeq" id="WP_075800724.1">
    <property type="nucleotide sequence ID" value="NZ_CP015584.1"/>
</dbReference>
<dbReference type="SUPFAM" id="SSF53850">
    <property type="entry name" value="Periplasmic binding protein-like II"/>
    <property type="match status" value="1"/>
</dbReference>
<dbReference type="Gene3D" id="3.40.190.10">
    <property type="entry name" value="Periplasmic binding protein-like II"/>
    <property type="match status" value="2"/>
</dbReference>
<dbReference type="GO" id="GO:0030313">
    <property type="term" value="C:cell envelope"/>
    <property type="evidence" value="ECO:0007669"/>
    <property type="project" value="UniProtKB-SubCell"/>
</dbReference>
<evidence type="ECO:0000313" key="10">
    <source>
        <dbReference type="Proteomes" id="UP001258945"/>
    </source>
</evidence>
<dbReference type="eggNOG" id="COG0834">
    <property type="taxonomic scope" value="Bacteria"/>
</dbReference>
<feature type="domain" description="Solute-binding protein family 3/N-terminal" evidence="6">
    <location>
        <begin position="40"/>
        <end position="259"/>
    </location>
</feature>
<comment type="subcellular location">
    <subcellularLocation>
        <location evidence="1">Cell envelope</location>
    </subcellularLocation>
</comment>
<proteinExistence type="inferred from homology"/>
<organism evidence="7 9">
    <name type="scientific">Roseomonas gilardii</name>
    <dbReference type="NCBI Taxonomy" id="257708"/>
    <lineage>
        <taxon>Bacteria</taxon>
        <taxon>Pseudomonadati</taxon>
        <taxon>Pseudomonadota</taxon>
        <taxon>Alphaproteobacteria</taxon>
        <taxon>Acetobacterales</taxon>
        <taxon>Roseomonadaceae</taxon>
        <taxon>Roseomonas</taxon>
    </lineage>
</organism>
<comment type="similarity">
    <text evidence="2 4">Belongs to the bacterial solute-binding protein 3 family.</text>
</comment>
<dbReference type="Proteomes" id="UP001258945">
    <property type="component" value="Unassembled WGS sequence"/>
</dbReference>